<dbReference type="PANTHER" id="PTHR33678">
    <property type="entry name" value="BLL1576 PROTEIN"/>
    <property type="match status" value="1"/>
</dbReference>
<dbReference type="EMBL" id="JAAFYZ010000283">
    <property type="protein sequence ID" value="MBS2553769.1"/>
    <property type="molecule type" value="Genomic_DNA"/>
</dbReference>
<evidence type="ECO:0000256" key="1">
    <source>
        <dbReference type="SAM" id="Coils"/>
    </source>
</evidence>
<reference evidence="5 6" key="1">
    <citation type="submission" date="2020-02" db="EMBL/GenBank/DDBJ databases">
        <title>Acidophilic actinobacteria isolated from forest soil.</title>
        <authorList>
            <person name="Golinska P."/>
        </authorList>
    </citation>
    <scope>NUCLEOTIDE SEQUENCE [LARGE SCALE GENOMIC DNA]</scope>
    <source>
        <strain evidence="5 6">NL8</strain>
    </source>
</reference>
<dbReference type="InterPro" id="IPR004291">
    <property type="entry name" value="Transposase_IS66_central"/>
</dbReference>
<dbReference type="PANTHER" id="PTHR33678:SF1">
    <property type="entry name" value="BLL1576 PROTEIN"/>
    <property type="match status" value="1"/>
</dbReference>
<feature type="domain" description="Transposase IS66 central" evidence="3">
    <location>
        <begin position="169"/>
        <end position="440"/>
    </location>
</feature>
<evidence type="ECO:0000313" key="6">
    <source>
        <dbReference type="Proteomes" id="UP000730482"/>
    </source>
</evidence>
<protein>
    <submittedName>
        <fullName evidence="5">IS66 family transposase</fullName>
    </submittedName>
</protein>
<evidence type="ECO:0000256" key="2">
    <source>
        <dbReference type="SAM" id="MobiDB-lite"/>
    </source>
</evidence>
<dbReference type="Pfam" id="PF03050">
    <property type="entry name" value="DDE_Tnp_IS66"/>
    <property type="match status" value="1"/>
</dbReference>
<evidence type="ECO:0000259" key="3">
    <source>
        <dbReference type="Pfam" id="PF03050"/>
    </source>
</evidence>
<keyword evidence="1" id="KW-0175">Coiled coil</keyword>
<dbReference type="InterPro" id="IPR052344">
    <property type="entry name" value="Transposase-related"/>
</dbReference>
<proteinExistence type="predicted"/>
<evidence type="ECO:0000313" key="5">
    <source>
        <dbReference type="EMBL" id="MBS2553769.1"/>
    </source>
</evidence>
<dbReference type="InterPro" id="IPR045618">
    <property type="entry name" value="DUF6444"/>
</dbReference>
<evidence type="ECO:0000259" key="4">
    <source>
        <dbReference type="Pfam" id="PF20042"/>
    </source>
</evidence>
<gene>
    <name evidence="5" type="ORF">KGQ19_43645</name>
</gene>
<dbReference type="NCBIfam" id="NF033517">
    <property type="entry name" value="transpos_IS66"/>
    <property type="match status" value="1"/>
</dbReference>
<comment type="caution">
    <text evidence="5">The sequence shown here is derived from an EMBL/GenBank/DDBJ whole genome shotgun (WGS) entry which is preliminary data.</text>
</comment>
<dbReference type="Proteomes" id="UP000730482">
    <property type="component" value="Unassembled WGS sequence"/>
</dbReference>
<dbReference type="Pfam" id="PF20042">
    <property type="entry name" value="DUF6444"/>
    <property type="match status" value="1"/>
</dbReference>
<sequence length="479" mass="52551">MTGFCLVLSGLESLSREDLLALLALQQRQIEDLKSTVVALTDKVRDLESRLGRNSGNSSMPPSSDIFVKPERRKKPSSGRPRGKEPGAPGMSLKLVERPDQQLDEFPPECGGCRSALPKASVGFTRRQCHDILPISVQITETRWHRVRCGCGQVTAAKVPDDVPDCPYYGPQLATLAVYLLAYQHVPVERAAKLIRDVTGAAPSTGWIASQLVKVAGLVEAPNKLIMALLILASVLHADETATNVAGKKSWLHVACTNKLTLLTLAPRSKAGAAAGGVLPNFTGTMVHDALWLYRGFPDADHQLCCAHVIRELTACDERFPGQIWAPQIRWSLAEMIKVADAARSEGLDHIPPERLRRWLIYYNSAIQVGLHHHPVNPQSDKQSMETNLLLRLRDYKDQYLRFTVGLAVPATNNAAERDLRPVKTQLKISGCHASATGAKNWLAVRSYIVTAIKHGLGAFDAIRQAITGQPWMPSIEFA</sequence>
<organism evidence="5 6">
    <name type="scientific">Catenulispora pinistramenti</name>
    <dbReference type="NCBI Taxonomy" id="2705254"/>
    <lineage>
        <taxon>Bacteria</taxon>
        <taxon>Bacillati</taxon>
        <taxon>Actinomycetota</taxon>
        <taxon>Actinomycetes</taxon>
        <taxon>Catenulisporales</taxon>
        <taxon>Catenulisporaceae</taxon>
        <taxon>Catenulispora</taxon>
    </lineage>
</organism>
<accession>A0ABS5L6K9</accession>
<feature type="region of interest" description="Disordered" evidence="2">
    <location>
        <begin position="50"/>
        <end position="92"/>
    </location>
</feature>
<name>A0ABS5L6K9_9ACTN</name>
<feature type="compositionally biased region" description="Polar residues" evidence="2">
    <location>
        <begin position="52"/>
        <end position="62"/>
    </location>
</feature>
<feature type="coiled-coil region" evidence="1">
    <location>
        <begin position="16"/>
        <end position="50"/>
    </location>
</feature>
<feature type="domain" description="DUF6444" evidence="4">
    <location>
        <begin position="29"/>
        <end position="91"/>
    </location>
</feature>
<keyword evidence="6" id="KW-1185">Reference proteome</keyword>